<dbReference type="PANTHER" id="PTHR33546">
    <property type="entry name" value="LARGE, MULTIFUNCTIONAL SECRETED PROTEIN-RELATED"/>
    <property type="match status" value="1"/>
</dbReference>
<accession>A0A1G9I9X8</accession>
<dbReference type="PANTHER" id="PTHR33546:SF1">
    <property type="entry name" value="LARGE, MULTIFUNCTIONAL SECRETED PROTEIN"/>
    <property type="match status" value="1"/>
</dbReference>
<evidence type="ECO:0000313" key="7">
    <source>
        <dbReference type="Proteomes" id="UP000199440"/>
    </source>
</evidence>
<dbReference type="RefSeq" id="WP_089884102.1">
    <property type="nucleotide sequence ID" value="NZ_FNGV01000001.1"/>
</dbReference>
<evidence type="ECO:0000313" key="6">
    <source>
        <dbReference type="EMBL" id="SDL21906.1"/>
    </source>
</evidence>
<dbReference type="NCBIfam" id="TIGR02604">
    <property type="entry name" value="Piru_Ver_Nterm"/>
    <property type="match status" value="1"/>
</dbReference>
<name>A0A1G9I9X8_9FLAO</name>
<dbReference type="InterPro" id="IPR009056">
    <property type="entry name" value="Cyt_c-like_dom"/>
</dbReference>
<dbReference type="Gene3D" id="2.120.10.30">
    <property type="entry name" value="TolB, C-terminal domain"/>
    <property type="match status" value="1"/>
</dbReference>
<dbReference type="InterPro" id="IPR036909">
    <property type="entry name" value="Cyt_c-like_dom_sf"/>
</dbReference>
<dbReference type="InterPro" id="IPR011042">
    <property type="entry name" value="6-blade_b-propeller_TolB-like"/>
</dbReference>
<dbReference type="InterPro" id="IPR013427">
    <property type="entry name" value="Haem-bd_dom_put"/>
</dbReference>
<dbReference type="SUPFAM" id="SSF50952">
    <property type="entry name" value="Soluble quinoprotein glucose dehydrogenase"/>
    <property type="match status" value="1"/>
</dbReference>
<dbReference type="SUPFAM" id="SSF48431">
    <property type="entry name" value="Lipovitellin-phosvitin complex, superhelical domain"/>
    <property type="match status" value="1"/>
</dbReference>
<keyword evidence="1 4" id="KW-0349">Heme</keyword>
<dbReference type="EMBL" id="FNGV01000001">
    <property type="protein sequence ID" value="SDL21906.1"/>
    <property type="molecule type" value="Genomic_DNA"/>
</dbReference>
<dbReference type="Proteomes" id="UP000199440">
    <property type="component" value="Unassembled WGS sequence"/>
</dbReference>
<dbReference type="InterPro" id="IPR013428">
    <property type="entry name" value="Membrane-bound_put_N"/>
</dbReference>
<dbReference type="InterPro" id="IPR011041">
    <property type="entry name" value="Quinoprot_gluc/sorb_DH_b-prop"/>
</dbReference>
<keyword evidence="2 4" id="KW-0479">Metal-binding</keyword>
<keyword evidence="7" id="KW-1185">Reference proteome</keyword>
<protein>
    <submittedName>
        <fullName evidence="6">Putative membrane-bound dehydrogenase domain-containing protein</fullName>
    </submittedName>
</protein>
<evidence type="ECO:0000256" key="1">
    <source>
        <dbReference type="ARBA" id="ARBA00022617"/>
    </source>
</evidence>
<dbReference type="InterPro" id="IPR055557">
    <property type="entry name" value="DUF7133"/>
</dbReference>
<gene>
    <name evidence="6" type="ORF">SAMN04488514_10148</name>
</gene>
<feature type="domain" description="Cytochrome c" evidence="5">
    <location>
        <begin position="880"/>
        <end position="1014"/>
    </location>
</feature>
<dbReference type="AlphaFoldDB" id="A0A1G9I9X8"/>
<reference evidence="6 7" key="1">
    <citation type="submission" date="2016-10" db="EMBL/GenBank/DDBJ databases">
        <authorList>
            <person name="de Groot N.N."/>
        </authorList>
    </citation>
    <scope>NUCLEOTIDE SEQUENCE [LARGE SCALE GENOMIC DNA]</scope>
    <source>
        <strain evidence="6 7">DSM 19886</strain>
    </source>
</reference>
<dbReference type="Pfam" id="PF23500">
    <property type="entry name" value="DUF7133"/>
    <property type="match status" value="1"/>
</dbReference>
<dbReference type="GO" id="GO:0046872">
    <property type="term" value="F:metal ion binding"/>
    <property type="evidence" value="ECO:0007669"/>
    <property type="project" value="UniProtKB-KW"/>
</dbReference>
<dbReference type="STRING" id="192904.SAMN04488514_10148"/>
<organism evidence="6 7">
    <name type="scientific">Kriegella aquimaris</name>
    <dbReference type="NCBI Taxonomy" id="192904"/>
    <lineage>
        <taxon>Bacteria</taxon>
        <taxon>Pseudomonadati</taxon>
        <taxon>Bacteroidota</taxon>
        <taxon>Flavobacteriia</taxon>
        <taxon>Flavobacteriales</taxon>
        <taxon>Flavobacteriaceae</taxon>
        <taxon>Kriegella</taxon>
    </lineage>
</organism>
<evidence type="ECO:0000256" key="2">
    <source>
        <dbReference type="ARBA" id="ARBA00022723"/>
    </source>
</evidence>
<evidence type="ECO:0000256" key="4">
    <source>
        <dbReference type="PROSITE-ProRule" id="PRU00433"/>
    </source>
</evidence>
<dbReference type="InterPro" id="IPR011030">
    <property type="entry name" value="Lipovitellin_superhlx_dom"/>
</dbReference>
<dbReference type="PROSITE" id="PS51007">
    <property type="entry name" value="CYTC"/>
    <property type="match status" value="1"/>
</dbReference>
<dbReference type="Gene3D" id="1.10.760.10">
    <property type="entry name" value="Cytochrome c-like domain"/>
    <property type="match status" value="1"/>
</dbReference>
<proteinExistence type="predicted"/>
<keyword evidence="3 4" id="KW-0408">Iron</keyword>
<evidence type="ECO:0000259" key="5">
    <source>
        <dbReference type="PROSITE" id="PS51007"/>
    </source>
</evidence>
<dbReference type="NCBIfam" id="TIGR02603">
    <property type="entry name" value="CxxCH_TIGR02603"/>
    <property type="match status" value="1"/>
</dbReference>
<dbReference type="Pfam" id="PF00034">
    <property type="entry name" value="Cytochrom_C"/>
    <property type="match status" value="1"/>
</dbReference>
<dbReference type="OrthoDB" id="9812332at2"/>
<dbReference type="GO" id="GO:0020037">
    <property type="term" value="F:heme binding"/>
    <property type="evidence" value="ECO:0007669"/>
    <property type="project" value="InterPro"/>
</dbReference>
<evidence type="ECO:0000256" key="3">
    <source>
        <dbReference type="ARBA" id="ARBA00023004"/>
    </source>
</evidence>
<sequence>MRTIFKLQTLLFSCLSILVLNSCKQEKKDSEIDYSSFSEQDKRKPENALASMDIAEGLQLELFASEPMVVNPTNMAIDARGRIWVCEGRNYRLFANPDNTYDDKGDRILILEDTDGDGVADSSKVFYQGKDVNSALGIAVLGNRIIVSVSPNVFVFTDENGDDVPDSKEILFTGIEGVDHDHGVHAFVFGPDGRLYFNFGNNGRQLKDKAGNIIKDIHGREISNTGNPFREGMAFRTNWDGSQVEVLGNNFRNPFELTIDSYGGLWQSDNDDDGNRGVRINFLMENGSYGFKDMLTGQNWRERRTGWHDEIPKRHWHLNDPGTVPNLLQTGSGSPCGIIIYEDKLLPEIYQNQLIHAEPGHNVVRSYIVSEKGAGYEARIQNLVKSQDDWFRPDDVTVAPDGSLFISDWYDGGVGGHKAEDISRGRIYHLSTKKGYQPVRYDFNTGEGAAEGLLSDNMDVFYQSWQKLNAMGENSEPILKQLIAKGGTSKARALWLGVNISAKADVYMDMALLDGDSKFRAQGVRMAKFAADGASLEGYLEKVVNDPSPQVRREVAIALAYLGTPKAAQLWAILAEQHEAGDRWYLEALGIGSDQYPDLYFNAWKNRIGNDWIDAKGKDIVWRVRASETVPMLAEIIKNENVSDERLPSYFRAFSFKEHPKKNAILMNCLTTEHPIGKKLKALAVGQLDKDFVNNSRKNTQVVKNILPQIEGTPEWLMTIQNLKLKDQNQALFRVLSKSNIDIDLRKEAADVLFDFGGKSLVQDYLQSEVPESNKMQLLGLLGSIRSTDAVDILTESLFSKNLSLPLKRNIVEGLGNTYEGQHKLYDFLKADQLDNAYKKTAVLKLMSSRDSLIRNSAPNFLDEDSVGDLDINALVERTGNSDKGKEIYSMYCSACHVAGESGIEFGPSLSDIGNKLSKNFLYSNIIDPSAGISFGYEGYTLAMKDGKTYTGYILSRTEDELTLKMMGGTQITVNLNDIDKLTAMEKSLMTEGLHKVMNEEEMVDLVAYLGTLKTEG</sequence>
<dbReference type="SUPFAM" id="SSF46626">
    <property type="entry name" value="Cytochrome c"/>
    <property type="match status" value="1"/>
</dbReference>
<dbReference type="GO" id="GO:0009055">
    <property type="term" value="F:electron transfer activity"/>
    <property type="evidence" value="ECO:0007669"/>
    <property type="project" value="InterPro"/>
</dbReference>